<proteinExistence type="predicted"/>
<comment type="caution">
    <text evidence="1">The sequence shown here is derived from an EMBL/GenBank/DDBJ whole genome shotgun (WGS) entry which is preliminary data.</text>
</comment>
<accession>A0ABT6HDB2</accession>
<organism evidence="1 2">
    <name type="scientific">Leuconostoc pseudomesenteroides</name>
    <dbReference type="NCBI Taxonomy" id="33968"/>
    <lineage>
        <taxon>Bacteria</taxon>
        <taxon>Bacillati</taxon>
        <taxon>Bacillota</taxon>
        <taxon>Bacilli</taxon>
        <taxon>Lactobacillales</taxon>
        <taxon>Lactobacillaceae</taxon>
        <taxon>Leuconostoc</taxon>
    </lineage>
</organism>
<protein>
    <submittedName>
        <fullName evidence="1">SAM-dependent methyltransferase</fullName>
    </submittedName>
</protein>
<dbReference type="GO" id="GO:0008168">
    <property type="term" value="F:methyltransferase activity"/>
    <property type="evidence" value="ECO:0007669"/>
    <property type="project" value="UniProtKB-KW"/>
</dbReference>
<dbReference type="InterPro" id="IPR029063">
    <property type="entry name" value="SAM-dependent_MTases_sf"/>
</dbReference>
<gene>
    <name evidence="1" type="ORF">P1N92_04135</name>
</gene>
<dbReference type="GO" id="GO:0032259">
    <property type="term" value="P:methylation"/>
    <property type="evidence" value="ECO:0007669"/>
    <property type="project" value="UniProtKB-KW"/>
</dbReference>
<evidence type="ECO:0000313" key="2">
    <source>
        <dbReference type="Proteomes" id="UP001529201"/>
    </source>
</evidence>
<dbReference type="SUPFAM" id="SSF53335">
    <property type="entry name" value="S-adenosyl-L-methionine-dependent methyltransferases"/>
    <property type="match status" value="1"/>
</dbReference>
<reference evidence="1 2" key="1">
    <citation type="submission" date="2023-02" db="EMBL/GenBank/DDBJ databases">
        <title>Antimicrobial susceptibility testing and tentative epidemiological cut-off values for Lactobacillaceae family species intended for ingestion.</title>
        <authorList>
            <person name="Noehr-Meldgaard K."/>
            <person name="Struve C."/>
            <person name="Ingmer H."/>
            <person name="Koza A."/>
            <person name="Al-Nakeeb K."/>
            <person name="Agersoe Y."/>
        </authorList>
    </citation>
    <scope>NUCLEOTIDE SEQUENCE [LARGE SCALE GENOMIC DNA]</scope>
    <source>
        <strain evidence="1 2">DSM 20193</strain>
    </source>
</reference>
<sequence length="236" mass="27301">MMIPYLEQLNQWEEKFATASDVLFKIQSAKKAIVSLKLQQLPKNNLPLLSFSEKEIFSNFALMPLDDDLAMFRQEIIQTFGIWHIPNQRWLVDLHHFINGRSVLEIMAGNALISAGLRQLQDEVTSTDNFDWRGQDILTPKPWTHVEQEDALESVKRRSFDVLILSWAPDTQNIDWQILNTLRNQGFTGDFIVIGEQNGVTNSPEFWQNAILSQPEILNQNHQPFDTIKDAVWLVK</sequence>
<dbReference type="EMBL" id="JARGDN010000004">
    <property type="protein sequence ID" value="MDG9733308.1"/>
    <property type="molecule type" value="Genomic_DNA"/>
</dbReference>
<keyword evidence="1" id="KW-0808">Transferase</keyword>
<dbReference type="Proteomes" id="UP001529201">
    <property type="component" value="Unassembled WGS sequence"/>
</dbReference>
<keyword evidence="2" id="KW-1185">Reference proteome</keyword>
<name>A0ABT6HDB2_LEUPS</name>
<keyword evidence="1" id="KW-0489">Methyltransferase</keyword>
<evidence type="ECO:0000313" key="1">
    <source>
        <dbReference type="EMBL" id="MDG9733308.1"/>
    </source>
</evidence>